<accession>A0AAV5T5B9</accession>
<keyword evidence="2" id="KW-1185">Reference proteome</keyword>
<reference evidence="1" key="1">
    <citation type="submission" date="2023-10" db="EMBL/GenBank/DDBJ databases">
        <title>Genome assembly of Pristionchus species.</title>
        <authorList>
            <person name="Yoshida K."/>
            <person name="Sommer R.J."/>
        </authorList>
    </citation>
    <scope>NUCLEOTIDE SEQUENCE</scope>
    <source>
        <strain evidence="1">RS0144</strain>
    </source>
</reference>
<gene>
    <name evidence="1" type="ORF">PENTCL1PPCAC_10193</name>
</gene>
<organism evidence="1 2">
    <name type="scientific">Pristionchus entomophagus</name>
    <dbReference type="NCBI Taxonomy" id="358040"/>
    <lineage>
        <taxon>Eukaryota</taxon>
        <taxon>Metazoa</taxon>
        <taxon>Ecdysozoa</taxon>
        <taxon>Nematoda</taxon>
        <taxon>Chromadorea</taxon>
        <taxon>Rhabditida</taxon>
        <taxon>Rhabditina</taxon>
        <taxon>Diplogasteromorpha</taxon>
        <taxon>Diplogasteroidea</taxon>
        <taxon>Neodiplogasteridae</taxon>
        <taxon>Pristionchus</taxon>
    </lineage>
</organism>
<comment type="caution">
    <text evidence="1">The sequence shown here is derived from an EMBL/GenBank/DDBJ whole genome shotgun (WGS) entry which is preliminary data.</text>
</comment>
<proteinExistence type="predicted"/>
<protein>
    <submittedName>
        <fullName evidence="1">Uncharacterized protein</fullName>
    </submittedName>
</protein>
<dbReference type="Proteomes" id="UP001432027">
    <property type="component" value="Unassembled WGS sequence"/>
</dbReference>
<evidence type="ECO:0000313" key="1">
    <source>
        <dbReference type="EMBL" id="GMS88018.1"/>
    </source>
</evidence>
<dbReference type="AlphaFoldDB" id="A0AAV5T5B9"/>
<sequence>SRCLKSLYSQSMMSSSTVNLFYNILNIIRFTENTPLTAIERKEKQLQSMYPCAHPGVLACLFASKGFDLHATLAVLRWRFGPPAHSVLTIDWVPDLNIMATLNGSRNNIGSKPMDDYYFEMKDLHDKRQEICTNDAIELVQKREEDVELLPQL</sequence>
<feature type="non-terminal residue" evidence="1">
    <location>
        <position position="1"/>
    </location>
</feature>
<name>A0AAV5T5B9_9BILA</name>
<dbReference type="EMBL" id="BTSX01000003">
    <property type="protein sequence ID" value="GMS88018.1"/>
    <property type="molecule type" value="Genomic_DNA"/>
</dbReference>
<evidence type="ECO:0000313" key="2">
    <source>
        <dbReference type="Proteomes" id="UP001432027"/>
    </source>
</evidence>